<dbReference type="AlphaFoldDB" id="A0AAD8M7L5"/>
<feature type="domain" description="AB hydrolase-1" evidence="1">
    <location>
        <begin position="18"/>
        <end position="262"/>
    </location>
</feature>
<keyword evidence="3" id="KW-1185">Reference proteome</keyword>
<dbReference type="PANTHER" id="PTHR10992:SF1066">
    <property type="entry name" value="METHYL JASMONATE ESTERASE 1"/>
    <property type="match status" value="1"/>
</dbReference>
<protein>
    <submittedName>
        <fullName evidence="2">Polyneuridine-aldehyde esterase</fullName>
    </submittedName>
</protein>
<accession>A0AAD8M7L5</accession>
<dbReference type="InterPro" id="IPR045889">
    <property type="entry name" value="MES/HNL"/>
</dbReference>
<comment type="caution">
    <text evidence="2">The sequence shown here is derived from an EMBL/GenBank/DDBJ whole genome shotgun (WGS) entry which is preliminary data.</text>
</comment>
<dbReference type="GO" id="GO:0009696">
    <property type="term" value="P:salicylic acid metabolic process"/>
    <property type="evidence" value="ECO:0007669"/>
    <property type="project" value="TreeGrafter"/>
</dbReference>
<dbReference type="InterPro" id="IPR000073">
    <property type="entry name" value="AB_hydrolase_1"/>
</dbReference>
<reference evidence="2" key="2">
    <citation type="submission" date="2023-05" db="EMBL/GenBank/DDBJ databases">
        <authorList>
            <person name="Schelkunov M.I."/>
        </authorList>
    </citation>
    <scope>NUCLEOTIDE SEQUENCE</scope>
    <source>
        <strain evidence="2">Hsosn_3</strain>
        <tissue evidence="2">Leaf</tissue>
    </source>
</reference>
<dbReference type="EMBL" id="JAUIZM010000009">
    <property type="protein sequence ID" value="KAK1363661.1"/>
    <property type="molecule type" value="Genomic_DNA"/>
</dbReference>
<dbReference type="Proteomes" id="UP001237642">
    <property type="component" value="Unassembled WGS sequence"/>
</dbReference>
<evidence type="ECO:0000313" key="3">
    <source>
        <dbReference type="Proteomes" id="UP001237642"/>
    </source>
</evidence>
<sequence>METQYRTQIRMDQKTEKHFVLVHGACHGAWCWYKVATLLRSAGHKVTVLDLAASGLNQKKIQEVKSFSVYLEPLMEFMASLLAEEKVVLVGHSMGGVALSVAMERFPEKVSVAVFTTAYMLNPDLNLLSITEKVEKNIDSNMDSQVMFDDGLDKRPTSFLFGPKMLESMVYQLTPPEASTINFRPLDLTLASMLVRPHPTNTDTISLEETKVTKERFGSVRRVYVIADQDIILPEEIQRWMIELNPPDEVKVISGSDHMIMLCKPQELCTCLEEVSLQYY</sequence>
<dbReference type="GO" id="GO:0080030">
    <property type="term" value="F:methyl indole-3-acetate esterase activity"/>
    <property type="evidence" value="ECO:0007669"/>
    <property type="project" value="TreeGrafter"/>
</dbReference>
<evidence type="ECO:0000259" key="1">
    <source>
        <dbReference type="Pfam" id="PF00561"/>
    </source>
</evidence>
<evidence type="ECO:0000313" key="2">
    <source>
        <dbReference type="EMBL" id="KAK1363661.1"/>
    </source>
</evidence>
<organism evidence="2 3">
    <name type="scientific">Heracleum sosnowskyi</name>
    <dbReference type="NCBI Taxonomy" id="360622"/>
    <lineage>
        <taxon>Eukaryota</taxon>
        <taxon>Viridiplantae</taxon>
        <taxon>Streptophyta</taxon>
        <taxon>Embryophyta</taxon>
        <taxon>Tracheophyta</taxon>
        <taxon>Spermatophyta</taxon>
        <taxon>Magnoliopsida</taxon>
        <taxon>eudicotyledons</taxon>
        <taxon>Gunneridae</taxon>
        <taxon>Pentapetalae</taxon>
        <taxon>asterids</taxon>
        <taxon>campanulids</taxon>
        <taxon>Apiales</taxon>
        <taxon>Apiaceae</taxon>
        <taxon>Apioideae</taxon>
        <taxon>apioid superclade</taxon>
        <taxon>Tordylieae</taxon>
        <taxon>Tordyliinae</taxon>
        <taxon>Heracleum</taxon>
    </lineage>
</organism>
<reference evidence="2" key="1">
    <citation type="submission" date="2023-02" db="EMBL/GenBank/DDBJ databases">
        <title>Genome of toxic invasive species Heracleum sosnowskyi carries increased number of genes despite the absence of recent whole-genome duplications.</title>
        <authorList>
            <person name="Schelkunov M."/>
            <person name="Shtratnikova V."/>
            <person name="Makarenko M."/>
            <person name="Klepikova A."/>
            <person name="Omelchenko D."/>
            <person name="Novikova G."/>
            <person name="Obukhova E."/>
            <person name="Bogdanov V."/>
            <person name="Penin A."/>
            <person name="Logacheva M."/>
        </authorList>
    </citation>
    <scope>NUCLEOTIDE SEQUENCE</scope>
    <source>
        <strain evidence="2">Hsosn_3</strain>
        <tissue evidence="2">Leaf</tissue>
    </source>
</reference>
<dbReference type="FunFam" id="3.40.50.1820:FF:000051">
    <property type="entry name" value="(S)-hydroxynitrile lyase"/>
    <property type="match status" value="1"/>
</dbReference>
<proteinExistence type="predicted"/>
<dbReference type="Gene3D" id="3.40.50.1820">
    <property type="entry name" value="alpha/beta hydrolase"/>
    <property type="match status" value="1"/>
</dbReference>
<dbReference type="InterPro" id="IPR029058">
    <property type="entry name" value="AB_hydrolase_fold"/>
</dbReference>
<dbReference type="PANTHER" id="PTHR10992">
    <property type="entry name" value="METHYLESTERASE FAMILY MEMBER"/>
    <property type="match status" value="1"/>
</dbReference>
<dbReference type="GO" id="GO:0080032">
    <property type="term" value="F:methyl jasmonate esterase activity"/>
    <property type="evidence" value="ECO:0007669"/>
    <property type="project" value="TreeGrafter"/>
</dbReference>
<dbReference type="GO" id="GO:0009694">
    <property type="term" value="P:jasmonic acid metabolic process"/>
    <property type="evidence" value="ECO:0007669"/>
    <property type="project" value="TreeGrafter"/>
</dbReference>
<gene>
    <name evidence="2" type="ORF">POM88_039222</name>
</gene>
<dbReference type="SUPFAM" id="SSF53474">
    <property type="entry name" value="alpha/beta-Hydrolases"/>
    <property type="match status" value="1"/>
</dbReference>
<dbReference type="GO" id="GO:0080031">
    <property type="term" value="F:methyl salicylate esterase activity"/>
    <property type="evidence" value="ECO:0007669"/>
    <property type="project" value="TreeGrafter"/>
</dbReference>
<dbReference type="Pfam" id="PF00561">
    <property type="entry name" value="Abhydrolase_1"/>
    <property type="match status" value="1"/>
</dbReference>
<name>A0AAD8M7L5_9APIA</name>